<dbReference type="GO" id="GO:0032153">
    <property type="term" value="C:cell division site"/>
    <property type="evidence" value="ECO:0007669"/>
    <property type="project" value="TreeGrafter"/>
</dbReference>
<evidence type="ECO:0000313" key="6">
    <source>
        <dbReference type="EMBL" id="KGJ95291.1"/>
    </source>
</evidence>
<dbReference type="GO" id="GO:0043093">
    <property type="term" value="P:FtsZ-dependent cytokinesis"/>
    <property type="evidence" value="ECO:0007669"/>
    <property type="project" value="UniProtKB-UniRule"/>
</dbReference>
<comment type="caution">
    <text evidence="6">The sequence shown here is derived from an EMBL/GenBank/DDBJ whole genome shotgun (WGS) entry which is preliminary data.</text>
</comment>
<dbReference type="InterPro" id="IPR036268">
    <property type="entry name" value="ZapD_sf"/>
</dbReference>
<dbReference type="Gene3D" id="1.10.3900.10">
    <property type="entry name" value="YacF-like"/>
    <property type="match status" value="1"/>
</dbReference>
<keyword evidence="4 5" id="KW-0131">Cell cycle</keyword>
<dbReference type="AlphaFoldDB" id="A0A099KXG6"/>
<keyword evidence="1 5" id="KW-0963">Cytoplasm</keyword>
<dbReference type="Gene3D" id="2.60.440.10">
    <property type="entry name" value="YacF-like domains"/>
    <property type="match status" value="1"/>
</dbReference>
<dbReference type="InterPro" id="IPR027462">
    <property type="entry name" value="ZapD_C"/>
</dbReference>
<dbReference type="GO" id="GO:0005737">
    <property type="term" value="C:cytoplasm"/>
    <property type="evidence" value="ECO:0007669"/>
    <property type="project" value="UniProtKB-SubCell"/>
</dbReference>
<dbReference type="GO" id="GO:0000917">
    <property type="term" value="P:division septum assembly"/>
    <property type="evidence" value="ECO:0007669"/>
    <property type="project" value="UniProtKB-KW"/>
</dbReference>
<reference evidence="6 7" key="1">
    <citation type="submission" date="2014-08" db="EMBL/GenBank/DDBJ databases">
        <title>Genomic and Phenotypic Diversity of Colwellia psychrerythraea strains from Disparate Marine Basins.</title>
        <authorList>
            <person name="Techtmann S.M."/>
            <person name="Stelling S.C."/>
            <person name="Utturkar S.M."/>
            <person name="Alshibli N."/>
            <person name="Harris A."/>
            <person name="Brown S.D."/>
            <person name="Hazen T.C."/>
        </authorList>
    </citation>
    <scope>NUCLEOTIDE SEQUENCE [LARGE SCALE GENOMIC DNA]</scope>
    <source>
        <strain evidence="6 7">ND2E</strain>
    </source>
</reference>
<evidence type="ECO:0000256" key="3">
    <source>
        <dbReference type="ARBA" id="ARBA00023210"/>
    </source>
</evidence>
<comment type="subunit">
    <text evidence="5">Interacts with FtsZ.</text>
</comment>
<dbReference type="Proteomes" id="UP000029843">
    <property type="component" value="Unassembled WGS sequence"/>
</dbReference>
<dbReference type="EMBL" id="JQED01000003">
    <property type="protein sequence ID" value="KGJ95291.1"/>
    <property type="molecule type" value="Genomic_DNA"/>
</dbReference>
<dbReference type="PANTHER" id="PTHR39455:SF1">
    <property type="entry name" value="CELL DIVISION PROTEIN ZAPD"/>
    <property type="match status" value="1"/>
</dbReference>
<proteinExistence type="inferred from homology"/>
<dbReference type="PATRIC" id="fig|28229.4.peg.60"/>
<comment type="function">
    <text evidence="5">Cell division factor that enhances FtsZ-ring assembly. Directly interacts with FtsZ and promotes bundling of FtsZ protofilaments, with a reduction in FtsZ GTPase activity.</text>
</comment>
<dbReference type="PANTHER" id="PTHR39455">
    <property type="entry name" value="CELL DIVISION PROTEIN ZAPD"/>
    <property type="match status" value="1"/>
</dbReference>
<comment type="subcellular location">
    <subcellularLocation>
        <location evidence="5">Cytoplasm</location>
    </subcellularLocation>
    <text evidence="5">Localizes to mid-cell in an FtsZ-dependent manner.</text>
</comment>
<dbReference type="HAMAP" id="MF_01092">
    <property type="entry name" value="ZapD"/>
    <property type="match status" value="1"/>
</dbReference>
<dbReference type="InterPro" id="IPR009777">
    <property type="entry name" value="ZapD"/>
</dbReference>
<name>A0A099KXG6_COLPS</name>
<protein>
    <recommendedName>
        <fullName evidence="5">Cell division protein ZapD</fullName>
    </recommendedName>
    <alternativeName>
        <fullName evidence="5">Z ring-associated protein D</fullName>
    </alternativeName>
</protein>
<accession>A0A099KXG6</accession>
<dbReference type="Pfam" id="PF07072">
    <property type="entry name" value="ZapD"/>
    <property type="match status" value="1"/>
</dbReference>
<evidence type="ECO:0000256" key="4">
    <source>
        <dbReference type="ARBA" id="ARBA00023306"/>
    </source>
</evidence>
<gene>
    <name evidence="5" type="primary">zapD</name>
    <name evidence="6" type="ORF">ND2E_1073</name>
</gene>
<organism evidence="6 7">
    <name type="scientific">Colwellia psychrerythraea</name>
    <name type="common">Vibrio psychroerythus</name>
    <dbReference type="NCBI Taxonomy" id="28229"/>
    <lineage>
        <taxon>Bacteria</taxon>
        <taxon>Pseudomonadati</taxon>
        <taxon>Pseudomonadota</taxon>
        <taxon>Gammaproteobacteria</taxon>
        <taxon>Alteromonadales</taxon>
        <taxon>Colwelliaceae</taxon>
        <taxon>Colwellia</taxon>
    </lineage>
</organism>
<comment type="similarity">
    <text evidence="5">Belongs to the ZapD family.</text>
</comment>
<sequence>MSTVLYEHPLNERIRNYLKLEQLFAQAYTCLSGDISIVTSHQVFFNSLFSILDTLERNDTRGDLIKDLEKLEQNLVVWSKVPDVDTSALQKNLSETVKLVSHLRIPRPTWWLLKDDKLLSCLKQRFAIQGGSSSFDLPQLHFWLHQSEAQTKQEVREWLSLLSDISSALAIVLKFIRLRAEFETIEVESGFYQDNGEGLILLRIKLAKDAAYYPTVSGNKFRYSIRFMLPCQNTGRRYANQATEFQLARC</sequence>
<evidence type="ECO:0000256" key="1">
    <source>
        <dbReference type="ARBA" id="ARBA00022490"/>
    </source>
</evidence>
<dbReference type="OrthoDB" id="5294622at2"/>
<evidence type="ECO:0000256" key="5">
    <source>
        <dbReference type="HAMAP-Rule" id="MF_01092"/>
    </source>
</evidence>
<dbReference type="NCBIfam" id="NF003655">
    <property type="entry name" value="PRK05287.1-3"/>
    <property type="match status" value="1"/>
</dbReference>
<evidence type="ECO:0000313" key="7">
    <source>
        <dbReference type="Proteomes" id="UP000029843"/>
    </source>
</evidence>
<keyword evidence="2 5" id="KW-0132">Cell division</keyword>
<keyword evidence="3 5" id="KW-0717">Septation</keyword>
<dbReference type="RefSeq" id="WP_033091876.1">
    <property type="nucleotide sequence ID" value="NZ_JQED01000003.1"/>
</dbReference>
<dbReference type="SUPFAM" id="SSF160950">
    <property type="entry name" value="YacF-like"/>
    <property type="match status" value="1"/>
</dbReference>
<evidence type="ECO:0000256" key="2">
    <source>
        <dbReference type="ARBA" id="ARBA00022618"/>
    </source>
</evidence>